<dbReference type="AlphaFoldDB" id="A0A834HXR3"/>
<evidence type="ECO:0000313" key="3">
    <source>
        <dbReference type="Proteomes" id="UP000625711"/>
    </source>
</evidence>
<keyword evidence="3" id="KW-1185">Reference proteome</keyword>
<organism evidence="2 3">
    <name type="scientific">Rhynchophorus ferrugineus</name>
    <name type="common">Red palm weevil</name>
    <name type="synonym">Curculio ferrugineus</name>
    <dbReference type="NCBI Taxonomy" id="354439"/>
    <lineage>
        <taxon>Eukaryota</taxon>
        <taxon>Metazoa</taxon>
        <taxon>Ecdysozoa</taxon>
        <taxon>Arthropoda</taxon>
        <taxon>Hexapoda</taxon>
        <taxon>Insecta</taxon>
        <taxon>Pterygota</taxon>
        <taxon>Neoptera</taxon>
        <taxon>Endopterygota</taxon>
        <taxon>Coleoptera</taxon>
        <taxon>Polyphaga</taxon>
        <taxon>Cucujiformia</taxon>
        <taxon>Curculionidae</taxon>
        <taxon>Dryophthorinae</taxon>
        <taxon>Rhynchophorus</taxon>
    </lineage>
</organism>
<sequence length="76" mass="8334">MDDGGGLDGTIPLKPTFKNWSFFLRNELLFPKLPLTITIAIDGVADKLAESPGKTARNLEGKNALPSWDRPHDVSK</sequence>
<name>A0A834HXR3_RHYFE</name>
<reference evidence="2" key="1">
    <citation type="submission" date="2020-08" db="EMBL/GenBank/DDBJ databases">
        <title>Genome sequencing and assembly of the red palm weevil Rhynchophorus ferrugineus.</title>
        <authorList>
            <person name="Dias G.B."/>
            <person name="Bergman C.M."/>
            <person name="Manee M."/>
        </authorList>
    </citation>
    <scope>NUCLEOTIDE SEQUENCE</scope>
    <source>
        <strain evidence="2">AA-2017</strain>
        <tissue evidence="2">Whole larva</tissue>
    </source>
</reference>
<evidence type="ECO:0000313" key="2">
    <source>
        <dbReference type="EMBL" id="KAF7270084.1"/>
    </source>
</evidence>
<accession>A0A834HXR3</accession>
<dbReference type="Proteomes" id="UP000625711">
    <property type="component" value="Unassembled WGS sequence"/>
</dbReference>
<feature type="region of interest" description="Disordered" evidence="1">
    <location>
        <begin position="53"/>
        <end position="76"/>
    </location>
</feature>
<gene>
    <name evidence="2" type="ORF">GWI33_016942</name>
</gene>
<proteinExistence type="predicted"/>
<dbReference type="EMBL" id="JAACXV010014140">
    <property type="protein sequence ID" value="KAF7270084.1"/>
    <property type="molecule type" value="Genomic_DNA"/>
</dbReference>
<evidence type="ECO:0000256" key="1">
    <source>
        <dbReference type="SAM" id="MobiDB-lite"/>
    </source>
</evidence>
<comment type="caution">
    <text evidence="2">The sequence shown here is derived from an EMBL/GenBank/DDBJ whole genome shotgun (WGS) entry which is preliminary data.</text>
</comment>
<protein>
    <submittedName>
        <fullName evidence="2">Uncharacterized protein</fullName>
    </submittedName>
</protein>